<keyword evidence="2" id="KW-0175">Coiled coil</keyword>
<name>A0A0F9IBR3_9ZZZZ</name>
<dbReference type="EMBL" id="LAZR01019783">
    <property type="protein sequence ID" value="KKL91245.1"/>
    <property type="molecule type" value="Genomic_DNA"/>
</dbReference>
<dbReference type="AlphaFoldDB" id="A0A0F9IBR3"/>
<evidence type="ECO:0000313" key="4">
    <source>
        <dbReference type="EMBL" id="KKL91245.1"/>
    </source>
</evidence>
<dbReference type="InterPro" id="IPR029016">
    <property type="entry name" value="GAF-like_dom_sf"/>
</dbReference>
<dbReference type="Gene3D" id="2.40.50.100">
    <property type="match status" value="1"/>
</dbReference>
<dbReference type="Pfam" id="PF01590">
    <property type="entry name" value="GAF"/>
    <property type="match status" value="1"/>
</dbReference>
<reference evidence="4" key="1">
    <citation type="journal article" date="2015" name="Nature">
        <title>Complex archaea that bridge the gap between prokaryotes and eukaryotes.</title>
        <authorList>
            <person name="Spang A."/>
            <person name="Saw J.H."/>
            <person name="Jorgensen S.L."/>
            <person name="Zaremba-Niedzwiedzka K."/>
            <person name="Martijn J."/>
            <person name="Lind A.E."/>
            <person name="van Eijk R."/>
            <person name="Schleper C."/>
            <person name="Guy L."/>
            <person name="Ettema T.J."/>
        </authorList>
    </citation>
    <scope>NUCLEOTIDE SEQUENCE</scope>
</reference>
<feature type="domain" description="GAF" evidence="3">
    <location>
        <begin position="197"/>
        <end position="321"/>
    </location>
</feature>
<evidence type="ECO:0000256" key="1">
    <source>
        <dbReference type="ARBA" id="ARBA00004196"/>
    </source>
</evidence>
<proteinExistence type="predicted"/>
<dbReference type="InterPro" id="IPR050465">
    <property type="entry name" value="UPF0194_transport"/>
</dbReference>
<protein>
    <recommendedName>
        <fullName evidence="3">GAF domain-containing protein</fullName>
    </recommendedName>
</protein>
<dbReference type="Gene3D" id="3.30.450.40">
    <property type="match status" value="1"/>
</dbReference>
<evidence type="ECO:0000256" key="2">
    <source>
        <dbReference type="ARBA" id="ARBA00023054"/>
    </source>
</evidence>
<dbReference type="Gene3D" id="1.10.287.470">
    <property type="entry name" value="Helix hairpin bin"/>
    <property type="match status" value="1"/>
</dbReference>
<gene>
    <name evidence="4" type="ORF">LCGC14_1896640</name>
</gene>
<comment type="subcellular location">
    <subcellularLocation>
        <location evidence="1">Cell envelope</location>
    </subcellularLocation>
</comment>
<accession>A0A0F9IBR3</accession>
<sequence length="553" mass="59659">MTVSFTANQTKSGSSVSAAGTSHEQAFSQIAELARRASTQSKYYAEALSHAAKPFGCPFAMIEVMLFSTVVTEYYHSGPTDPGFWKPAVAKLLARSLAEKRSLCQGFDSKDSDEHIAIMSGMITDAKHEVIGAIAIVVTCDSDAQAQQYHPVLRSLTSLISACSQFVSAPGVSHGPSEQAAANESVLSQAAGYSSTSELAFAIVNNLRNRTGCDQVSLGLVDGQRVRVVAVSGFDSVNERSAAVRTVASAMAECVDLAQPIVCQKETRGSDERTSTGCRLHRQWHDSVNSAPVACVPLRVGDRVVAVVGMRRDLGEPFTEDGPERLGLLLQPYADAVDLVSRATRGVPRHMADSLAAATRAVLRPGRWTAKLMVVGMLAAVAWFCFGKMDYELTVPCTVVAAESRQFCAPWQAELREAPLLAGDRVSKGDILYVFATRQLEMEVARLEADRQVASLLKRKAMAEGKQVEASLAKASIEELQARLSIARSRLDQAVLRAPFDGVVLRGDLRRRIGEILPQGHPLYEISPSGRWILQLRVPEADVDMVVGGQSGR</sequence>
<dbReference type="SUPFAM" id="SSF55781">
    <property type="entry name" value="GAF domain-like"/>
    <property type="match status" value="1"/>
</dbReference>
<dbReference type="PANTHER" id="PTHR32347:SF23">
    <property type="entry name" value="BLL5650 PROTEIN"/>
    <property type="match status" value="1"/>
</dbReference>
<dbReference type="GO" id="GO:0030313">
    <property type="term" value="C:cell envelope"/>
    <property type="evidence" value="ECO:0007669"/>
    <property type="project" value="UniProtKB-SubCell"/>
</dbReference>
<organism evidence="4">
    <name type="scientific">marine sediment metagenome</name>
    <dbReference type="NCBI Taxonomy" id="412755"/>
    <lineage>
        <taxon>unclassified sequences</taxon>
        <taxon>metagenomes</taxon>
        <taxon>ecological metagenomes</taxon>
    </lineage>
</organism>
<comment type="caution">
    <text evidence="4">The sequence shown here is derived from an EMBL/GenBank/DDBJ whole genome shotgun (WGS) entry which is preliminary data.</text>
</comment>
<feature type="non-terminal residue" evidence="4">
    <location>
        <position position="553"/>
    </location>
</feature>
<evidence type="ECO:0000259" key="3">
    <source>
        <dbReference type="Pfam" id="PF01590"/>
    </source>
</evidence>
<dbReference type="PANTHER" id="PTHR32347">
    <property type="entry name" value="EFFLUX SYSTEM COMPONENT YKNX-RELATED"/>
    <property type="match status" value="1"/>
</dbReference>
<dbReference type="InterPro" id="IPR003018">
    <property type="entry name" value="GAF"/>
</dbReference>
<dbReference type="SUPFAM" id="SSF111369">
    <property type="entry name" value="HlyD-like secretion proteins"/>
    <property type="match status" value="1"/>
</dbReference>